<protein>
    <submittedName>
        <fullName evidence="3">Type VI secretion system protein TssA</fullName>
    </submittedName>
</protein>
<accession>A0ABS9K3D2</accession>
<reference evidence="3" key="1">
    <citation type="submission" date="2022-01" db="EMBL/GenBank/DDBJ databases">
        <authorList>
            <person name="Jo J.-H."/>
            <person name="Im W.-T."/>
        </authorList>
    </citation>
    <scope>NUCLEOTIDE SEQUENCE</scope>
    <source>
        <strain evidence="3">XY25</strain>
    </source>
</reference>
<dbReference type="NCBIfam" id="TIGR03363">
    <property type="entry name" value="VI_chp_8"/>
    <property type="match status" value="1"/>
</dbReference>
<feature type="domain" description="ImpA N-terminal" evidence="2">
    <location>
        <begin position="4"/>
        <end position="110"/>
    </location>
</feature>
<sequence>MIFSSEFDAIQEARRFDDPSISQGEWVTEIKEADWPGLVRIGENILANQSKDLRVACWMIEAHCKIRGLAGLADGYTLLAQLCETFWNDIHPQPDNGDIEQRVGVLDWLAKQTPRLLREVPLTRSGKGNFSLIDLESARATAKQIERNRGQADEIARHAHVSLERFEDAAKDTAKTYFADSLHDAERARNAIKAVQASLDTRMGELSPAFGATFDTLEDVSHFFQRHAGPAANRAQQPADEQSSTSPALSIGSATERIEPTFGEAIDVAGGPIRSRQQAIHQLQEIASFFRRTEPHSPVAYLAEKAAKWGTMPLHEWLRTVVKDDSALLRMEELLGVETDRA</sequence>
<dbReference type="PANTHER" id="PTHR37951">
    <property type="entry name" value="CYTOPLASMIC PROTEIN-RELATED"/>
    <property type="match status" value="1"/>
</dbReference>
<evidence type="ECO:0000313" key="3">
    <source>
        <dbReference type="EMBL" id="MCG2577668.1"/>
    </source>
</evidence>
<dbReference type="InterPro" id="IPR017740">
    <property type="entry name" value="TssA-like"/>
</dbReference>
<organism evidence="3 4">
    <name type="scientific">Dechloromonas hankyongensis</name>
    <dbReference type="NCBI Taxonomy" id="2908002"/>
    <lineage>
        <taxon>Bacteria</taxon>
        <taxon>Pseudomonadati</taxon>
        <taxon>Pseudomonadota</taxon>
        <taxon>Betaproteobacteria</taxon>
        <taxon>Rhodocyclales</taxon>
        <taxon>Azonexaceae</taxon>
        <taxon>Dechloromonas</taxon>
    </lineage>
</organism>
<comment type="caution">
    <text evidence="3">The sequence shown here is derived from an EMBL/GenBank/DDBJ whole genome shotgun (WGS) entry which is preliminary data.</text>
</comment>
<dbReference type="Pfam" id="PF06812">
    <property type="entry name" value="ImpA_N"/>
    <property type="match status" value="1"/>
</dbReference>
<evidence type="ECO:0000313" key="4">
    <source>
        <dbReference type="Proteomes" id="UP001165384"/>
    </source>
</evidence>
<feature type="compositionally biased region" description="Polar residues" evidence="1">
    <location>
        <begin position="234"/>
        <end position="248"/>
    </location>
</feature>
<proteinExistence type="predicted"/>
<keyword evidence="4" id="KW-1185">Reference proteome</keyword>
<name>A0ABS9K3D2_9RHOO</name>
<evidence type="ECO:0000256" key="1">
    <source>
        <dbReference type="SAM" id="MobiDB-lite"/>
    </source>
</evidence>
<dbReference type="InterPro" id="IPR010657">
    <property type="entry name" value="ImpA_N"/>
</dbReference>
<dbReference type="EMBL" id="JAKLTN010000002">
    <property type="protein sequence ID" value="MCG2577668.1"/>
    <property type="molecule type" value="Genomic_DNA"/>
</dbReference>
<gene>
    <name evidence="3" type="primary">tssA</name>
    <name evidence="3" type="ORF">LZ012_11755</name>
</gene>
<evidence type="ECO:0000259" key="2">
    <source>
        <dbReference type="Pfam" id="PF06812"/>
    </source>
</evidence>
<dbReference type="Proteomes" id="UP001165384">
    <property type="component" value="Unassembled WGS sequence"/>
</dbReference>
<feature type="region of interest" description="Disordered" evidence="1">
    <location>
        <begin position="228"/>
        <end position="254"/>
    </location>
</feature>
<dbReference type="PANTHER" id="PTHR37951:SF1">
    <property type="entry name" value="TYPE VI SECRETION SYSTEM COMPONENT TSSA1"/>
    <property type="match status" value="1"/>
</dbReference>